<dbReference type="GO" id="GO:0042393">
    <property type="term" value="F:histone binding"/>
    <property type="evidence" value="ECO:0007669"/>
    <property type="project" value="TreeGrafter"/>
</dbReference>
<dbReference type="EMBL" id="JAODUP010000077">
    <property type="protein sequence ID" value="KAK2163587.1"/>
    <property type="molecule type" value="Genomic_DNA"/>
</dbReference>
<dbReference type="GO" id="GO:0030691">
    <property type="term" value="C:Noc2p-Noc3p complex"/>
    <property type="evidence" value="ECO:0007669"/>
    <property type="project" value="TreeGrafter"/>
</dbReference>
<keyword evidence="3" id="KW-0539">Nucleus</keyword>
<feature type="compositionally biased region" description="Acidic residues" evidence="4">
    <location>
        <begin position="247"/>
        <end position="256"/>
    </location>
</feature>
<dbReference type="GO" id="GO:0005654">
    <property type="term" value="C:nucleoplasm"/>
    <property type="evidence" value="ECO:0007669"/>
    <property type="project" value="TreeGrafter"/>
</dbReference>
<feature type="compositionally biased region" description="Basic and acidic residues" evidence="4">
    <location>
        <begin position="257"/>
        <end position="276"/>
    </location>
</feature>
<name>A0AAD9K2C0_9ANNE</name>
<dbReference type="AlphaFoldDB" id="A0AAD9K2C0"/>
<evidence type="ECO:0000313" key="6">
    <source>
        <dbReference type="Proteomes" id="UP001208570"/>
    </source>
</evidence>
<evidence type="ECO:0000256" key="1">
    <source>
        <dbReference type="ARBA" id="ARBA00004123"/>
    </source>
</evidence>
<dbReference type="GO" id="GO:0005730">
    <property type="term" value="C:nucleolus"/>
    <property type="evidence" value="ECO:0007669"/>
    <property type="project" value="TreeGrafter"/>
</dbReference>
<dbReference type="Proteomes" id="UP001208570">
    <property type="component" value="Unassembled WGS sequence"/>
</dbReference>
<dbReference type="PANTHER" id="PTHR12687">
    <property type="entry name" value="NUCLEOLAR COMPLEX 2 AND RAD4-RELATED"/>
    <property type="match status" value="1"/>
</dbReference>
<accession>A0AAD9K2C0</accession>
<evidence type="ECO:0000256" key="2">
    <source>
        <dbReference type="ARBA" id="ARBA00005907"/>
    </source>
</evidence>
<evidence type="ECO:0000256" key="4">
    <source>
        <dbReference type="SAM" id="MobiDB-lite"/>
    </source>
</evidence>
<evidence type="ECO:0000313" key="5">
    <source>
        <dbReference type="EMBL" id="KAK2163587.1"/>
    </source>
</evidence>
<dbReference type="Pfam" id="PF03715">
    <property type="entry name" value="Noc2"/>
    <property type="match status" value="1"/>
</dbReference>
<feature type="region of interest" description="Disordered" evidence="4">
    <location>
        <begin position="226"/>
        <end position="276"/>
    </location>
</feature>
<comment type="caution">
    <text evidence="5">The sequence shown here is derived from an EMBL/GenBank/DDBJ whole genome shotgun (WGS) entry which is preliminary data.</text>
</comment>
<dbReference type="InterPro" id="IPR005343">
    <property type="entry name" value="Noc2"/>
</dbReference>
<proteinExistence type="inferred from homology"/>
<comment type="similarity">
    <text evidence="2">Belongs to the NOC2 family.</text>
</comment>
<dbReference type="GO" id="GO:0000122">
    <property type="term" value="P:negative regulation of transcription by RNA polymerase II"/>
    <property type="evidence" value="ECO:0007669"/>
    <property type="project" value="TreeGrafter"/>
</dbReference>
<reference evidence="5" key="1">
    <citation type="journal article" date="2023" name="Mol. Biol. Evol.">
        <title>Third-Generation Sequencing Reveals the Adaptive Role of the Epigenome in Three Deep-Sea Polychaetes.</title>
        <authorList>
            <person name="Perez M."/>
            <person name="Aroh O."/>
            <person name="Sun Y."/>
            <person name="Lan Y."/>
            <person name="Juniper S.K."/>
            <person name="Young C.R."/>
            <person name="Angers B."/>
            <person name="Qian P.Y."/>
        </authorList>
    </citation>
    <scope>NUCLEOTIDE SEQUENCE</scope>
    <source>
        <strain evidence="5">P08H-3</strain>
    </source>
</reference>
<protein>
    <submittedName>
        <fullName evidence="5">Uncharacterized protein</fullName>
    </submittedName>
</protein>
<comment type="subcellular location">
    <subcellularLocation>
        <location evidence="1">Nucleus</location>
    </subcellularLocation>
</comment>
<keyword evidence="6" id="KW-1185">Reference proteome</keyword>
<sequence>MKFLMILQVGAYRSILSFEISLRPRIKYSVGSHKHIHTDAAVLSRGECLSREGLIFDLTDFTKRPKALSFKPFNFACVLKLSKKQLTEKSFTDGVIDQLYEHLMDSFNIHAHTIGFPELALPAVLQMKKFVKTCKVPSYTKQIKQIIDKVEETSTVITRRRQISSISLSDSKAVEVWESKSKEEGTPLNKYYTTWRKLRDRELQFELSGKDRISSDNLPVIERRSKESKIASEKERKEFSGLFPSSSEEDDSDDNDSDRFLLKSERPEKNKKMMSREDSDYRLVRDVAWMHPYNAALICGDNFVNQEFPLYIRCLHLKCETNLFINGSLFDAKVRFSQSASANIMIRGQRLKLVHNFRKLGGYSTSVKETQMKLTLVKVGSRDLRCMCKSPQASAVPHIHPFCPGEKERAEQAEYDKERPIGGNIKDWIREHK</sequence>
<dbReference type="GO" id="GO:0042273">
    <property type="term" value="P:ribosomal large subunit biogenesis"/>
    <property type="evidence" value="ECO:0007669"/>
    <property type="project" value="TreeGrafter"/>
</dbReference>
<feature type="compositionally biased region" description="Basic and acidic residues" evidence="4">
    <location>
        <begin position="226"/>
        <end position="239"/>
    </location>
</feature>
<gene>
    <name evidence="5" type="ORF">LSH36_77g06011</name>
</gene>
<dbReference type="GO" id="GO:0030690">
    <property type="term" value="C:Noc1p-Noc2p complex"/>
    <property type="evidence" value="ECO:0007669"/>
    <property type="project" value="TreeGrafter"/>
</dbReference>
<organism evidence="5 6">
    <name type="scientific">Paralvinella palmiformis</name>
    <dbReference type="NCBI Taxonomy" id="53620"/>
    <lineage>
        <taxon>Eukaryota</taxon>
        <taxon>Metazoa</taxon>
        <taxon>Spiralia</taxon>
        <taxon>Lophotrochozoa</taxon>
        <taxon>Annelida</taxon>
        <taxon>Polychaeta</taxon>
        <taxon>Sedentaria</taxon>
        <taxon>Canalipalpata</taxon>
        <taxon>Terebellida</taxon>
        <taxon>Terebelliformia</taxon>
        <taxon>Alvinellidae</taxon>
        <taxon>Paralvinella</taxon>
    </lineage>
</organism>
<dbReference type="GO" id="GO:0003714">
    <property type="term" value="F:transcription corepressor activity"/>
    <property type="evidence" value="ECO:0007669"/>
    <property type="project" value="TreeGrafter"/>
</dbReference>
<dbReference type="PANTHER" id="PTHR12687:SF4">
    <property type="entry name" value="NUCLEOLAR COMPLEX PROTEIN 2 HOMOLOG"/>
    <property type="match status" value="1"/>
</dbReference>
<evidence type="ECO:0000256" key="3">
    <source>
        <dbReference type="ARBA" id="ARBA00023242"/>
    </source>
</evidence>